<comment type="caution">
    <text evidence="1">The sequence shown here is derived from an EMBL/GenBank/DDBJ whole genome shotgun (WGS) entry which is preliminary data.</text>
</comment>
<name>A0ABU8TEL9_9HYPH</name>
<protein>
    <submittedName>
        <fullName evidence="1">Uncharacterized protein</fullName>
    </submittedName>
</protein>
<proteinExistence type="predicted"/>
<evidence type="ECO:0000313" key="1">
    <source>
        <dbReference type="EMBL" id="MEJ8472556.1"/>
    </source>
</evidence>
<gene>
    <name evidence="1" type="ORF">V6575_00515</name>
</gene>
<reference evidence="1 2" key="1">
    <citation type="submission" date="2024-02" db="EMBL/GenBank/DDBJ databases">
        <title>Roseibium algae sp. nov., isolated from marine alga (Grateloupia sp.), showing potential in myo-inositol conversion.</title>
        <authorList>
            <person name="Wang Y."/>
        </authorList>
    </citation>
    <scope>NUCLEOTIDE SEQUENCE [LARGE SCALE GENOMIC DNA]</scope>
    <source>
        <strain evidence="1 2">H3510</strain>
    </source>
</reference>
<sequence>MSMTELVRIIEDFGKGVRAYNECSRACRDQLKVQSDTAAAYFLLAIVAEKFVDTYDDQPLSSPIAEAEFKRFKGYVEQFEATERASDPSAKLDTLNRIADEIANHKLLLEETSFQ</sequence>
<evidence type="ECO:0000313" key="2">
    <source>
        <dbReference type="Proteomes" id="UP001385499"/>
    </source>
</evidence>
<dbReference type="Proteomes" id="UP001385499">
    <property type="component" value="Unassembled WGS sequence"/>
</dbReference>
<keyword evidence="2" id="KW-1185">Reference proteome</keyword>
<dbReference type="EMBL" id="JBAKIA010000001">
    <property type="protein sequence ID" value="MEJ8472556.1"/>
    <property type="molecule type" value="Genomic_DNA"/>
</dbReference>
<accession>A0ABU8TEL9</accession>
<organism evidence="1 2">
    <name type="scientific">Roseibium algae</name>
    <dbReference type="NCBI Taxonomy" id="3123038"/>
    <lineage>
        <taxon>Bacteria</taxon>
        <taxon>Pseudomonadati</taxon>
        <taxon>Pseudomonadota</taxon>
        <taxon>Alphaproteobacteria</taxon>
        <taxon>Hyphomicrobiales</taxon>
        <taxon>Stappiaceae</taxon>
        <taxon>Roseibium</taxon>
    </lineage>
</organism>
<dbReference type="RefSeq" id="WP_340272728.1">
    <property type="nucleotide sequence ID" value="NZ_JBAKIA010000001.1"/>
</dbReference>